<keyword evidence="2" id="KW-0812">Transmembrane</keyword>
<name>A0A2H3J5M0_WOLCO</name>
<organism evidence="3 4">
    <name type="scientific">Wolfiporia cocos (strain MD-104)</name>
    <name type="common">Brown rot fungus</name>
    <dbReference type="NCBI Taxonomy" id="742152"/>
    <lineage>
        <taxon>Eukaryota</taxon>
        <taxon>Fungi</taxon>
        <taxon>Dikarya</taxon>
        <taxon>Basidiomycota</taxon>
        <taxon>Agaricomycotina</taxon>
        <taxon>Agaricomycetes</taxon>
        <taxon>Polyporales</taxon>
        <taxon>Phaeolaceae</taxon>
        <taxon>Wolfiporia</taxon>
    </lineage>
</organism>
<sequence>MPSQERQLVIWSRMRAVPFLPCAVCISSDFSALFALLRRRRYSGPQECAYRDSTTVVSSPRGPGGTQEIPGNGHIRTPLQSAASTPDVYSESMRLYVKSPADRALEIDGRRRKTGVIGRLGDQGSSTPEEASQNDMHVDNVTAQQIQRLVAEYKVTIGDHQGAAGRAGRAQQ</sequence>
<evidence type="ECO:0000313" key="4">
    <source>
        <dbReference type="Proteomes" id="UP000218811"/>
    </source>
</evidence>
<keyword evidence="4" id="KW-1185">Reference proteome</keyword>
<keyword evidence="2" id="KW-0472">Membrane</keyword>
<keyword evidence="2" id="KW-1133">Transmembrane helix</keyword>
<feature type="transmembrane region" description="Helical" evidence="2">
    <location>
        <begin position="16"/>
        <end position="37"/>
    </location>
</feature>
<dbReference type="AlphaFoldDB" id="A0A2H3J5M0"/>
<feature type="region of interest" description="Disordered" evidence="1">
    <location>
        <begin position="116"/>
        <end position="137"/>
    </location>
</feature>
<protein>
    <submittedName>
        <fullName evidence="3">Uncharacterized protein</fullName>
    </submittedName>
</protein>
<feature type="region of interest" description="Disordered" evidence="1">
    <location>
        <begin position="53"/>
        <end position="84"/>
    </location>
</feature>
<accession>A0A2H3J5M0</accession>
<dbReference type="Proteomes" id="UP000218811">
    <property type="component" value="Unassembled WGS sequence"/>
</dbReference>
<evidence type="ECO:0000256" key="2">
    <source>
        <dbReference type="SAM" id="Phobius"/>
    </source>
</evidence>
<gene>
    <name evidence="3" type="ORF">WOLCODRAFT_157956</name>
</gene>
<dbReference type="EMBL" id="KB467920">
    <property type="protein sequence ID" value="PCH37251.1"/>
    <property type="molecule type" value="Genomic_DNA"/>
</dbReference>
<proteinExistence type="predicted"/>
<feature type="compositionally biased region" description="Polar residues" evidence="1">
    <location>
        <begin position="123"/>
        <end position="137"/>
    </location>
</feature>
<evidence type="ECO:0000313" key="3">
    <source>
        <dbReference type="EMBL" id="PCH37251.1"/>
    </source>
</evidence>
<evidence type="ECO:0000256" key="1">
    <source>
        <dbReference type="SAM" id="MobiDB-lite"/>
    </source>
</evidence>
<reference evidence="3 4" key="1">
    <citation type="journal article" date="2012" name="Science">
        <title>The Paleozoic origin of enzymatic lignin decomposition reconstructed from 31 fungal genomes.</title>
        <authorList>
            <person name="Floudas D."/>
            <person name="Binder M."/>
            <person name="Riley R."/>
            <person name="Barry K."/>
            <person name="Blanchette R.A."/>
            <person name="Henrissat B."/>
            <person name="Martinez A.T."/>
            <person name="Otillar R."/>
            <person name="Spatafora J.W."/>
            <person name="Yadav J.S."/>
            <person name="Aerts A."/>
            <person name="Benoit I."/>
            <person name="Boyd A."/>
            <person name="Carlson A."/>
            <person name="Copeland A."/>
            <person name="Coutinho P.M."/>
            <person name="de Vries R.P."/>
            <person name="Ferreira P."/>
            <person name="Findley K."/>
            <person name="Foster B."/>
            <person name="Gaskell J."/>
            <person name="Glotzer D."/>
            <person name="Gorecki P."/>
            <person name="Heitman J."/>
            <person name="Hesse C."/>
            <person name="Hori C."/>
            <person name="Igarashi K."/>
            <person name="Jurgens J.A."/>
            <person name="Kallen N."/>
            <person name="Kersten P."/>
            <person name="Kohler A."/>
            <person name="Kuees U."/>
            <person name="Kumar T.K.A."/>
            <person name="Kuo A."/>
            <person name="LaButti K."/>
            <person name="Larrondo L.F."/>
            <person name="Lindquist E."/>
            <person name="Ling A."/>
            <person name="Lombard V."/>
            <person name="Lucas S."/>
            <person name="Lundell T."/>
            <person name="Martin R."/>
            <person name="McLaughlin D.J."/>
            <person name="Morgenstern I."/>
            <person name="Morin E."/>
            <person name="Murat C."/>
            <person name="Nagy L.G."/>
            <person name="Nolan M."/>
            <person name="Ohm R.A."/>
            <person name="Patyshakuliyeva A."/>
            <person name="Rokas A."/>
            <person name="Ruiz-Duenas F.J."/>
            <person name="Sabat G."/>
            <person name="Salamov A."/>
            <person name="Samejima M."/>
            <person name="Schmutz J."/>
            <person name="Slot J.C."/>
            <person name="St John F."/>
            <person name="Stenlid J."/>
            <person name="Sun H."/>
            <person name="Sun S."/>
            <person name="Syed K."/>
            <person name="Tsang A."/>
            <person name="Wiebenga A."/>
            <person name="Young D."/>
            <person name="Pisabarro A."/>
            <person name="Eastwood D.C."/>
            <person name="Martin F."/>
            <person name="Cullen D."/>
            <person name="Grigoriev I.V."/>
            <person name="Hibbett D.S."/>
        </authorList>
    </citation>
    <scope>NUCLEOTIDE SEQUENCE [LARGE SCALE GENOMIC DNA]</scope>
    <source>
        <strain evidence="3 4">MD-104</strain>
    </source>
</reference>